<dbReference type="RefSeq" id="WP_121791983.1">
    <property type="nucleotide sequence ID" value="NZ_QLQC01000029.1"/>
</dbReference>
<accession>A0A3L8GNM7</accession>
<dbReference type="InterPro" id="IPR005094">
    <property type="entry name" value="Endonuclease_MobA/VirD2"/>
</dbReference>
<reference evidence="5 6" key="1">
    <citation type="submission" date="2018-06" db="EMBL/GenBank/DDBJ databases">
        <title>Mutators as drivers of adaptation in pathogenic bacteria and a risk factor for host jumps and vaccine escape.</title>
        <authorList>
            <person name="Barnes A.C."/>
            <person name="Silayeva O."/>
        </authorList>
    </citation>
    <scope>NUCLEOTIDE SEQUENCE [LARGE SCALE GENOMIC DNA]</scope>
    <source>
        <strain evidence="5 6">QMA0445</strain>
    </source>
</reference>
<evidence type="ECO:0000259" key="2">
    <source>
        <dbReference type="Pfam" id="PF03432"/>
    </source>
</evidence>
<organism evidence="5 6">
    <name type="scientific">Streptococcus iniae</name>
    <name type="common">Streptococcus shiloi</name>
    <dbReference type="NCBI Taxonomy" id="1346"/>
    <lineage>
        <taxon>Bacteria</taxon>
        <taxon>Bacillati</taxon>
        <taxon>Bacillota</taxon>
        <taxon>Bacilli</taxon>
        <taxon>Lactobacillales</taxon>
        <taxon>Streptococcaceae</taxon>
        <taxon>Streptococcus</taxon>
    </lineage>
</organism>
<protein>
    <submittedName>
        <fullName evidence="5">Relaxase</fullName>
    </submittedName>
</protein>
<gene>
    <name evidence="5" type="ORF">DIY07_02700</name>
</gene>
<evidence type="ECO:0000313" key="6">
    <source>
        <dbReference type="Proteomes" id="UP000269148"/>
    </source>
</evidence>
<dbReference type="Pfam" id="PF20874">
    <property type="entry name" value="Relaxase_M"/>
    <property type="match status" value="1"/>
</dbReference>
<proteinExistence type="predicted"/>
<dbReference type="Pfam" id="PF03432">
    <property type="entry name" value="Relaxase"/>
    <property type="match status" value="1"/>
</dbReference>
<evidence type="ECO:0000256" key="1">
    <source>
        <dbReference type="SAM" id="Coils"/>
    </source>
</evidence>
<keyword evidence="1" id="KW-0175">Coiled coil</keyword>
<dbReference type="InterPro" id="IPR021112">
    <property type="entry name" value="LtrB_C"/>
</dbReference>
<dbReference type="AlphaFoldDB" id="A0A3L8GNM7"/>
<feature type="coiled-coil region" evidence="1">
    <location>
        <begin position="498"/>
        <end position="525"/>
    </location>
</feature>
<dbReference type="OrthoDB" id="9762440at2"/>
<feature type="domain" description="Group II intron-interrupted relaxase LtrB C-terminal" evidence="3">
    <location>
        <begin position="404"/>
        <end position="526"/>
    </location>
</feature>
<name>A0A3L8GNM7_STRIN</name>
<dbReference type="Proteomes" id="UP000269148">
    <property type="component" value="Unassembled WGS sequence"/>
</dbReference>
<evidence type="ECO:0000259" key="3">
    <source>
        <dbReference type="Pfam" id="PF11083"/>
    </source>
</evidence>
<feature type="domain" description="MobA/VirD2-like nuclease" evidence="2">
    <location>
        <begin position="54"/>
        <end position="179"/>
    </location>
</feature>
<evidence type="ECO:0000313" key="5">
    <source>
        <dbReference type="EMBL" id="RLU58058.1"/>
    </source>
</evidence>
<sequence length="540" mass="62964">MVYTKHKTVQSGRHLKDGIKYIINDSKTILDHYVDNDFNFPLKEINDGELVSQLVSGHMVMNLEDAGSEFLQIKQLANLQKGRKIDYHLERKDMVLAHHVIQSFSPDDNLTPEEIHEIGRKTALELTGGEHAFVVATHTDKDHIHNHIYINSTNEVTLNQFRWQKGTKRKLEHISDRLADIAGAKIIDKQLQTYNHKEYQTYLRQNVFKNEIKSRLEHLLKYSTSIDDFKEKAKALNVAVDFSGKYVKYKLLDKDQKRNTRDSTLSKKGRYSLEGISKRLEKNQVGMTTEEVITTYQKLQREKELDYEMSLTIDPWQVIERTQTGIYVEVDYGVRNQGLLKIPNKYFDELKDGKFELFVKRSDFFYLMNPDQSDKNRFLRGDTLIKQLSYHNGEMILSKNAHISKLDQLLKEFEYLSDHDVTSGEQFEELGDSFMEQLEAVEKVLDRIDETIAQRHKIASALVDYNASEGTNKVHALEILNQLEVSPTLNPERIQKEITELTIERKALRDKLESITGEYEKYEAVKTNNKERQIENEKSR</sequence>
<comment type="caution">
    <text evidence="5">The sequence shown here is derived from an EMBL/GenBank/DDBJ whole genome shotgun (WGS) entry which is preliminary data.</text>
</comment>
<dbReference type="EMBL" id="QLQD01000028">
    <property type="protein sequence ID" value="RLU58058.1"/>
    <property type="molecule type" value="Genomic_DNA"/>
</dbReference>
<dbReference type="Pfam" id="PF11083">
    <property type="entry name" value="Relaxase_C"/>
    <property type="match status" value="1"/>
</dbReference>
<feature type="domain" description="Group II intron-interrupted relaxase LtrB central" evidence="4">
    <location>
        <begin position="308"/>
        <end position="390"/>
    </location>
</feature>
<dbReference type="InterPro" id="IPR048299">
    <property type="entry name" value="LtrB_central"/>
</dbReference>
<evidence type="ECO:0000259" key="4">
    <source>
        <dbReference type="Pfam" id="PF20874"/>
    </source>
</evidence>